<dbReference type="Gene3D" id="2.60.40.10">
    <property type="entry name" value="Immunoglobulins"/>
    <property type="match status" value="1"/>
</dbReference>
<evidence type="ECO:0000256" key="1">
    <source>
        <dbReference type="ARBA" id="ARBA00007257"/>
    </source>
</evidence>
<keyword evidence="2" id="KW-0964">Secreted</keyword>
<dbReference type="SUPFAM" id="SSF49464">
    <property type="entry name" value="Carboxypeptidase regulatory domain-like"/>
    <property type="match status" value="1"/>
</dbReference>
<accession>A0AA88ZQK5</accession>
<dbReference type="GO" id="GO:0030246">
    <property type="term" value="F:carbohydrate binding"/>
    <property type="evidence" value="ECO:0007669"/>
    <property type="project" value="InterPro"/>
</dbReference>
<evidence type="ECO:0000313" key="5">
    <source>
        <dbReference type="Proteomes" id="UP000030016"/>
    </source>
</evidence>
<dbReference type="AlphaFoldDB" id="A0AA88ZQK5"/>
<dbReference type="PANTHER" id="PTHR36108:SF13">
    <property type="entry name" value="COLOSSIN-B-RELATED"/>
    <property type="match status" value="1"/>
</dbReference>
<dbReference type="EMBL" id="JDRX01000020">
    <property type="protein sequence ID" value="KGN01524.1"/>
    <property type="molecule type" value="Genomic_DNA"/>
</dbReference>
<organism evidence="4 5">
    <name type="scientific">Clostridium novyi A str. 4570</name>
    <dbReference type="NCBI Taxonomy" id="1444290"/>
    <lineage>
        <taxon>Bacteria</taxon>
        <taxon>Bacillati</taxon>
        <taxon>Bacillota</taxon>
        <taxon>Clostridia</taxon>
        <taxon>Eubacteriales</taxon>
        <taxon>Clostridiaceae</taxon>
        <taxon>Clostridium</taxon>
    </lineage>
</organism>
<evidence type="ECO:0008006" key="6">
    <source>
        <dbReference type="Google" id="ProtNLM"/>
    </source>
</evidence>
<dbReference type="InterPro" id="IPR013784">
    <property type="entry name" value="Carb-bd-like_fold"/>
</dbReference>
<dbReference type="Pfam" id="PF13620">
    <property type="entry name" value="CarboxypepD_reg"/>
    <property type="match status" value="3"/>
</dbReference>
<comment type="similarity">
    <text evidence="1">Belongs to the serine-aspartate repeat-containing protein (SDr) family.</text>
</comment>
<dbReference type="InterPro" id="IPR008969">
    <property type="entry name" value="CarboxyPept-like_regulatory"/>
</dbReference>
<dbReference type="Proteomes" id="UP000030016">
    <property type="component" value="Unassembled WGS sequence"/>
</dbReference>
<evidence type="ECO:0000256" key="2">
    <source>
        <dbReference type="ARBA" id="ARBA00022525"/>
    </source>
</evidence>
<comment type="caution">
    <text evidence="4">The sequence shown here is derived from an EMBL/GenBank/DDBJ whole genome shotgun (WGS) entry which is preliminary data.</text>
</comment>
<sequence>MSQINEDKYVLGQSVTGTVSSSTEEIQLDLALEENTNTSTGGNISGKVTSGGVAVPNAYVKLMSPTYQPVMHAVTNSEGEYSLNNVPVGSYTIFSIGKNTQLQQGDPVTVEKYGNYIRNFALTQNPATLLGIIAGDLTNEATGKPVEGAVVSLFTNPGNVLTAVTYSNANGQYAFRSIKAGSYTMHISVPGYAPVTKDITVPSSGGIQNINQALTATPSSPNGTVSGIITDKTTGKPVPNADVVLYSEDDSGNLTPVAFTNANANGVYLFGNVAPGKYKVKSNITQSVIVK</sequence>
<dbReference type="RefSeq" id="WP_039250255.1">
    <property type="nucleotide sequence ID" value="NZ_JDRX01000020.1"/>
</dbReference>
<protein>
    <recommendedName>
        <fullName evidence="6">Collagen-binding protein</fullName>
    </recommendedName>
</protein>
<gene>
    <name evidence="4" type="ORF">Z969_08230</name>
</gene>
<keyword evidence="3" id="KW-0732">Signal</keyword>
<dbReference type="InterPro" id="IPR013783">
    <property type="entry name" value="Ig-like_fold"/>
</dbReference>
<dbReference type="Gene3D" id="2.60.40.1120">
    <property type="entry name" value="Carboxypeptidase-like, regulatory domain"/>
    <property type="match status" value="2"/>
</dbReference>
<dbReference type="SUPFAM" id="SSF49452">
    <property type="entry name" value="Starch-binding domain-like"/>
    <property type="match status" value="2"/>
</dbReference>
<evidence type="ECO:0000256" key="3">
    <source>
        <dbReference type="ARBA" id="ARBA00022729"/>
    </source>
</evidence>
<evidence type="ECO:0000313" key="4">
    <source>
        <dbReference type="EMBL" id="KGN01524.1"/>
    </source>
</evidence>
<dbReference type="PANTHER" id="PTHR36108">
    <property type="entry name" value="COLOSSIN-B-RELATED"/>
    <property type="match status" value="1"/>
</dbReference>
<reference evidence="4 5" key="1">
    <citation type="submission" date="2014-01" db="EMBL/GenBank/DDBJ databases">
        <title>Plasmidome dynamics in the species complex Clostridium novyi sensu lato converts strains of independent lineages into distinctly different pathogens.</title>
        <authorList>
            <person name="Skarin H."/>
            <person name="Segerman B."/>
        </authorList>
    </citation>
    <scope>NUCLEOTIDE SEQUENCE [LARGE SCALE GENOMIC DNA]</scope>
    <source>
        <strain evidence="4 5">4570</strain>
    </source>
</reference>
<proteinExistence type="inferred from homology"/>
<name>A0AA88ZQK5_CLONO</name>